<evidence type="ECO:0000256" key="1">
    <source>
        <dbReference type="ARBA" id="ARBA00004123"/>
    </source>
</evidence>
<evidence type="ECO:0000259" key="7">
    <source>
        <dbReference type="PROSITE" id="PS51805"/>
    </source>
</evidence>
<dbReference type="PANTHER" id="PTHR12420:SF4">
    <property type="entry name" value="PHD FINGER PROTEIN 11"/>
    <property type="match status" value="1"/>
</dbReference>
<dbReference type="OrthoDB" id="512616at2759"/>
<keyword evidence="3" id="KW-0863">Zinc-finger</keyword>
<keyword evidence="2" id="KW-0479">Metal-binding</keyword>
<protein>
    <submittedName>
        <fullName evidence="9">Dentin sialophosphoprotein</fullName>
    </submittedName>
</protein>
<dbReference type="Gene3D" id="3.30.40.10">
    <property type="entry name" value="Zinc/RING finger domain, C3HC4 (zinc finger)"/>
    <property type="match status" value="1"/>
</dbReference>
<dbReference type="InterPro" id="IPR034732">
    <property type="entry name" value="EPHD"/>
</dbReference>
<keyword evidence="8" id="KW-1185">Reference proteome</keyword>
<comment type="subcellular location">
    <subcellularLocation>
        <location evidence="1">Nucleus</location>
    </subcellularLocation>
</comment>
<dbReference type="GO" id="GO:0005634">
    <property type="term" value="C:nucleus"/>
    <property type="evidence" value="ECO:0007669"/>
    <property type="project" value="UniProtKB-SubCell"/>
</dbReference>
<keyword evidence="5" id="KW-0539">Nucleus</keyword>
<name>A0A6P7LF42_BETSP</name>
<feature type="region of interest" description="Disordered" evidence="6">
    <location>
        <begin position="129"/>
        <end position="369"/>
    </location>
</feature>
<dbReference type="InterPro" id="IPR013083">
    <property type="entry name" value="Znf_RING/FYVE/PHD"/>
</dbReference>
<dbReference type="InterPro" id="IPR001965">
    <property type="entry name" value="Znf_PHD"/>
</dbReference>
<organism evidence="8 9">
    <name type="scientific">Betta splendens</name>
    <name type="common">Siamese fighting fish</name>
    <dbReference type="NCBI Taxonomy" id="158456"/>
    <lineage>
        <taxon>Eukaryota</taxon>
        <taxon>Metazoa</taxon>
        <taxon>Chordata</taxon>
        <taxon>Craniata</taxon>
        <taxon>Vertebrata</taxon>
        <taxon>Euteleostomi</taxon>
        <taxon>Actinopterygii</taxon>
        <taxon>Neopterygii</taxon>
        <taxon>Teleostei</taxon>
        <taxon>Neoteleostei</taxon>
        <taxon>Acanthomorphata</taxon>
        <taxon>Anabantaria</taxon>
        <taxon>Anabantiformes</taxon>
        <taxon>Anabantoidei</taxon>
        <taxon>Osphronemidae</taxon>
        <taxon>Betta</taxon>
    </lineage>
</organism>
<accession>A0A6P7LF42</accession>
<feature type="compositionally biased region" description="Basic and acidic residues" evidence="6">
    <location>
        <begin position="302"/>
        <end position="318"/>
    </location>
</feature>
<dbReference type="InterPro" id="IPR051188">
    <property type="entry name" value="PHD-type_Zinc_Finger"/>
</dbReference>
<feature type="compositionally biased region" description="Low complexity" evidence="6">
    <location>
        <begin position="141"/>
        <end position="150"/>
    </location>
</feature>
<gene>
    <name evidence="9" type="primary">phf11</name>
</gene>
<feature type="compositionally biased region" description="Polar residues" evidence="6">
    <location>
        <begin position="336"/>
        <end position="347"/>
    </location>
</feature>
<evidence type="ECO:0000256" key="3">
    <source>
        <dbReference type="ARBA" id="ARBA00022771"/>
    </source>
</evidence>
<dbReference type="PROSITE" id="PS51805">
    <property type="entry name" value="EPHD"/>
    <property type="match status" value="1"/>
</dbReference>
<evidence type="ECO:0000256" key="5">
    <source>
        <dbReference type="ARBA" id="ARBA00023242"/>
    </source>
</evidence>
<dbReference type="PANTHER" id="PTHR12420">
    <property type="entry name" value="PHD FINGER PROTEIN"/>
    <property type="match status" value="1"/>
</dbReference>
<dbReference type="KEGG" id="bspl:114847363"/>
<evidence type="ECO:0000256" key="6">
    <source>
        <dbReference type="SAM" id="MobiDB-lite"/>
    </source>
</evidence>
<feature type="compositionally biased region" description="Basic and acidic residues" evidence="6">
    <location>
        <begin position="268"/>
        <end position="288"/>
    </location>
</feature>
<feature type="compositionally biased region" description="Low complexity" evidence="6">
    <location>
        <begin position="191"/>
        <end position="206"/>
    </location>
</feature>
<dbReference type="AlphaFoldDB" id="A0A6P7LF42"/>
<reference evidence="9" key="1">
    <citation type="submission" date="2025-08" db="UniProtKB">
        <authorList>
            <consortium name="RefSeq"/>
        </authorList>
    </citation>
    <scope>IDENTIFICATION</scope>
</reference>
<dbReference type="GO" id="GO:0008270">
    <property type="term" value="F:zinc ion binding"/>
    <property type="evidence" value="ECO:0007669"/>
    <property type="project" value="UniProtKB-KW"/>
</dbReference>
<dbReference type="RefSeq" id="XP_028992825.1">
    <property type="nucleotide sequence ID" value="XM_029136992.3"/>
</dbReference>
<dbReference type="CTD" id="51131"/>
<feature type="compositionally biased region" description="Basic and acidic residues" evidence="6">
    <location>
        <begin position="180"/>
        <end position="190"/>
    </location>
</feature>
<evidence type="ECO:0000313" key="9">
    <source>
        <dbReference type="RefSeq" id="XP_028992825.1"/>
    </source>
</evidence>
<dbReference type="Proteomes" id="UP000515150">
    <property type="component" value="Chromosome 21"/>
</dbReference>
<evidence type="ECO:0000256" key="4">
    <source>
        <dbReference type="ARBA" id="ARBA00022833"/>
    </source>
</evidence>
<proteinExistence type="predicted"/>
<feature type="compositionally biased region" description="Acidic residues" evidence="6">
    <location>
        <begin position="289"/>
        <end position="301"/>
    </location>
</feature>
<dbReference type="GeneID" id="114847363"/>
<feature type="compositionally biased region" description="Basic and acidic residues" evidence="6">
    <location>
        <begin position="152"/>
        <end position="169"/>
    </location>
</feature>
<dbReference type="Pfam" id="PF13771">
    <property type="entry name" value="zf-HC5HC2H"/>
    <property type="match status" value="1"/>
</dbReference>
<feature type="compositionally biased region" description="Low complexity" evidence="6">
    <location>
        <begin position="170"/>
        <end position="179"/>
    </location>
</feature>
<dbReference type="SMART" id="SM00249">
    <property type="entry name" value="PHD"/>
    <property type="match status" value="1"/>
</dbReference>
<sequence length="481" mass="53437">MSHRRKVSCVLCGLSEETKITGALSIKDEVTAHQNCLLFSSGIYCQNTPELDDLFGFSTDDVLREVKRGRRLVCKMCGKKGATAGCEVGRCKKTYHYPCAIQAKAKVIEDEDEGRYTLYCFGHNQKLQSEQSSRSVDERPSSSSTDSTSRGAETRARDKQSERFVDEHPSSSSTPSVSRENSERRGKDARSVYNSDSNSSHSATHSLSKRRLSDSDEQDELFIKRKNGGCKRNIINDSRKSDDNEPNTEMAPIDSDIDESTNSIQDDQVIRENADSRTEVASEDKQQSQDDETLLYSDESESLLHPEPRSSPVTRDKQSSPMAPNVIKVEDEKDQGSSPQQNLVQSPDQHHVGPSTEPPPSPSILNPQVTLNTDIPSLPVHSLASSIDSVSFWKSCNSAGCTQAIFTDFLHEMNKISRRIESDQASQEDYDLALKVIADSGKLAHLVDKQREELQRKQTELKKAGEAMNNVVSALKGQFKP</sequence>
<feature type="domain" description="PHD-type" evidence="7">
    <location>
        <begin position="6"/>
        <end position="124"/>
    </location>
</feature>
<evidence type="ECO:0000313" key="8">
    <source>
        <dbReference type="Proteomes" id="UP000515150"/>
    </source>
</evidence>
<evidence type="ECO:0000256" key="2">
    <source>
        <dbReference type="ARBA" id="ARBA00022723"/>
    </source>
</evidence>
<keyword evidence="4" id="KW-0862">Zinc</keyword>